<proteinExistence type="predicted"/>
<evidence type="ECO:0000313" key="1">
    <source>
        <dbReference type="EMBL" id="PPJ77608.1"/>
    </source>
</evidence>
<keyword evidence="1" id="KW-0675">Receptor</keyword>
<name>A0A7Z1SEC4_STAHA</name>
<evidence type="ECO:0000313" key="2">
    <source>
        <dbReference type="Proteomes" id="UP000238153"/>
    </source>
</evidence>
<dbReference type="AlphaFoldDB" id="A0A7Z1SEC4"/>
<feature type="non-terminal residue" evidence="1">
    <location>
        <position position="148"/>
    </location>
</feature>
<reference evidence="1 2" key="1">
    <citation type="submission" date="2017-11" db="EMBL/GenBank/DDBJ databases">
        <authorList>
            <person name="Founou R.C."/>
            <person name="Founou L."/>
            <person name="Allam M."/>
            <person name="Ismail A."/>
            <person name="Essack S.Y."/>
        </authorList>
    </citation>
    <scope>NUCLEOTIDE SEQUENCE [LARGE SCALE GENOMIC DNA]</scope>
    <source>
        <strain evidence="1 2">G811N2B1</strain>
    </source>
</reference>
<sequence length="148" mass="15460">TLSIDGHTGLAQSSPDNPNGVSSTLVGLGAPIVASQSADFSGVIPVQSITINDALRGNGNGVLDLGDLGSQMGRTVSSAQRQRLNEIRADLGWELDDGGSRFDVGANYRTSKMRQTRTQTQQTLGDWGISNVGDIASVAPGVLQEYCL</sequence>
<protein>
    <submittedName>
        <fullName evidence="1">TonB-dependent receptor</fullName>
    </submittedName>
</protein>
<comment type="caution">
    <text evidence="1">The sequence shown here is derived from an EMBL/GenBank/DDBJ whole genome shotgun (WGS) entry which is preliminary data.</text>
</comment>
<dbReference type="EMBL" id="PGWX01000128">
    <property type="protein sequence ID" value="PPJ77608.1"/>
    <property type="molecule type" value="Genomic_DNA"/>
</dbReference>
<feature type="non-terminal residue" evidence="1">
    <location>
        <position position="1"/>
    </location>
</feature>
<dbReference type="Proteomes" id="UP000238153">
    <property type="component" value="Unassembled WGS sequence"/>
</dbReference>
<accession>A0A7Z1SEC4</accession>
<gene>
    <name evidence="1" type="ORF">CV019_01165</name>
</gene>
<organism evidence="1 2">
    <name type="scientific">Staphylococcus haemolyticus</name>
    <dbReference type="NCBI Taxonomy" id="1283"/>
    <lineage>
        <taxon>Bacteria</taxon>
        <taxon>Bacillati</taxon>
        <taxon>Bacillota</taxon>
        <taxon>Bacilli</taxon>
        <taxon>Bacillales</taxon>
        <taxon>Staphylococcaceae</taxon>
        <taxon>Staphylococcus</taxon>
    </lineage>
</organism>